<dbReference type="Proteomes" id="UP001497644">
    <property type="component" value="Chromosome 13"/>
</dbReference>
<reference evidence="2" key="1">
    <citation type="submission" date="2024-04" db="EMBL/GenBank/DDBJ databases">
        <authorList>
            <consortium name="Molecular Ecology Group"/>
        </authorList>
    </citation>
    <scope>NUCLEOTIDE SEQUENCE</scope>
</reference>
<evidence type="ECO:0000256" key="1">
    <source>
        <dbReference type="SAM" id="MobiDB-lite"/>
    </source>
</evidence>
<feature type="region of interest" description="Disordered" evidence="1">
    <location>
        <begin position="43"/>
        <end position="95"/>
    </location>
</feature>
<proteinExistence type="predicted"/>
<accession>A0AAV2NCW6</accession>
<organism evidence="2 3">
    <name type="scientific">Lasius platythorax</name>
    <dbReference type="NCBI Taxonomy" id="488582"/>
    <lineage>
        <taxon>Eukaryota</taxon>
        <taxon>Metazoa</taxon>
        <taxon>Ecdysozoa</taxon>
        <taxon>Arthropoda</taxon>
        <taxon>Hexapoda</taxon>
        <taxon>Insecta</taxon>
        <taxon>Pterygota</taxon>
        <taxon>Neoptera</taxon>
        <taxon>Endopterygota</taxon>
        <taxon>Hymenoptera</taxon>
        <taxon>Apocrita</taxon>
        <taxon>Aculeata</taxon>
        <taxon>Formicoidea</taxon>
        <taxon>Formicidae</taxon>
        <taxon>Formicinae</taxon>
        <taxon>Lasius</taxon>
        <taxon>Lasius</taxon>
    </lineage>
</organism>
<evidence type="ECO:0000313" key="3">
    <source>
        <dbReference type="Proteomes" id="UP001497644"/>
    </source>
</evidence>
<dbReference type="AlphaFoldDB" id="A0AAV2NCW6"/>
<name>A0AAV2NCW6_9HYME</name>
<keyword evidence="3" id="KW-1185">Reference proteome</keyword>
<gene>
    <name evidence="2" type="ORF">LPLAT_LOCUS3735</name>
</gene>
<evidence type="ECO:0000313" key="2">
    <source>
        <dbReference type="EMBL" id="CAL1677768.1"/>
    </source>
</evidence>
<protein>
    <submittedName>
        <fullName evidence="2">Uncharacterized protein</fullName>
    </submittedName>
</protein>
<dbReference type="EMBL" id="OZ034836">
    <property type="protein sequence ID" value="CAL1677768.1"/>
    <property type="molecule type" value="Genomic_DNA"/>
</dbReference>
<feature type="compositionally biased region" description="Basic and acidic residues" evidence="1">
    <location>
        <begin position="86"/>
        <end position="95"/>
    </location>
</feature>
<sequence length="95" mass="10765">MVPPSFRPDKINFLVAHYGGGRKSRVVRRKSEKGRRIRRRRKIECGEASGRKRGNVIPRAGGTMSSVRTRGVKPKLHRSWDPASPRSHDSDHKAP</sequence>